<comment type="caution">
    <text evidence="5">The sequence shown here is derived from an EMBL/GenBank/DDBJ whole genome shotgun (WGS) entry which is preliminary data.</text>
</comment>
<gene>
    <name evidence="5" type="ORF">JZY06_07005</name>
</gene>
<dbReference type="InterPro" id="IPR052526">
    <property type="entry name" value="HTH-type_Bedaq_tolerance"/>
</dbReference>
<dbReference type="PANTHER" id="PTHR39515:SF2">
    <property type="entry name" value="HTH-TYPE TRANSCRIPTIONAL REGULATOR RV0880"/>
    <property type="match status" value="1"/>
</dbReference>
<dbReference type="Proteomes" id="UP000664332">
    <property type="component" value="Unassembled WGS sequence"/>
</dbReference>
<dbReference type="Pfam" id="PF01047">
    <property type="entry name" value="MarR"/>
    <property type="match status" value="1"/>
</dbReference>
<dbReference type="InterPro" id="IPR023187">
    <property type="entry name" value="Tscrpt_reg_MarR-type_CS"/>
</dbReference>
<evidence type="ECO:0000313" key="5">
    <source>
        <dbReference type="EMBL" id="MBN9644357.1"/>
    </source>
</evidence>
<dbReference type="InterPro" id="IPR036390">
    <property type="entry name" value="WH_DNA-bd_sf"/>
</dbReference>
<dbReference type="InterPro" id="IPR036388">
    <property type="entry name" value="WH-like_DNA-bd_sf"/>
</dbReference>
<organism evidence="5 6">
    <name type="scientific">Corynebacterium mendelii</name>
    <dbReference type="NCBI Taxonomy" id="2765362"/>
    <lineage>
        <taxon>Bacteria</taxon>
        <taxon>Bacillati</taxon>
        <taxon>Actinomycetota</taxon>
        <taxon>Actinomycetes</taxon>
        <taxon>Mycobacteriales</taxon>
        <taxon>Corynebacteriaceae</taxon>
        <taxon>Corynebacterium</taxon>
    </lineage>
</organism>
<accession>A0A939E2Q9</accession>
<dbReference type="SMART" id="SM00347">
    <property type="entry name" value="HTH_MARR"/>
    <property type="match status" value="1"/>
</dbReference>
<evidence type="ECO:0000259" key="4">
    <source>
        <dbReference type="PROSITE" id="PS50995"/>
    </source>
</evidence>
<feature type="domain" description="HTH marR-type" evidence="4">
    <location>
        <begin position="5"/>
        <end position="140"/>
    </location>
</feature>
<sequence length="149" mass="16902">MTADPEDLAAKIRPALTKLYVTYFRMAEQSDLTGPQITILTRLEEHGASRISEVARQEGIRMPTASNALHQLEHRGLVERIRDTSDRRGVRVQLTKFGRAELARVGEERTRYLGQLFAYWEPEELDQVAKLAPLVEILADRYGIGAEPE</sequence>
<dbReference type="Gene3D" id="1.10.10.10">
    <property type="entry name" value="Winged helix-like DNA-binding domain superfamily/Winged helix DNA-binding domain"/>
    <property type="match status" value="1"/>
</dbReference>
<dbReference type="AlphaFoldDB" id="A0A939E2Q9"/>
<dbReference type="RefSeq" id="WP_207278843.1">
    <property type="nucleotide sequence ID" value="NZ_JAFLEQ010000011.1"/>
</dbReference>
<dbReference type="SUPFAM" id="SSF46785">
    <property type="entry name" value="Winged helix' DNA-binding domain"/>
    <property type="match status" value="1"/>
</dbReference>
<name>A0A939E2Q9_9CORY</name>
<dbReference type="PROSITE" id="PS01117">
    <property type="entry name" value="HTH_MARR_1"/>
    <property type="match status" value="1"/>
</dbReference>
<evidence type="ECO:0000256" key="1">
    <source>
        <dbReference type="ARBA" id="ARBA00023015"/>
    </source>
</evidence>
<proteinExistence type="predicted"/>
<protein>
    <submittedName>
        <fullName evidence="5">MarR family transcriptional regulator</fullName>
    </submittedName>
</protein>
<dbReference type="EMBL" id="JAFLEQ010000011">
    <property type="protein sequence ID" value="MBN9644357.1"/>
    <property type="molecule type" value="Genomic_DNA"/>
</dbReference>
<keyword evidence="2" id="KW-0238">DNA-binding</keyword>
<evidence type="ECO:0000256" key="2">
    <source>
        <dbReference type="ARBA" id="ARBA00023125"/>
    </source>
</evidence>
<dbReference type="PROSITE" id="PS50995">
    <property type="entry name" value="HTH_MARR_2"/>
    <property type="match status" value="1"/>
</dbReference>
<keyword evidence="1" id="KW-0805">Transcription regulation</keyword>
<keyword evidence="6" id="KW-1185">Reference proteome</keyword>
<keyword evidence="3" id="KW-0804">Transcription</keyword>
<evidence type="ECO:0000256" key="3">
    <source>
        <dbReference type="ARBA" id="ARBA00023163"/>
    </source>
</evidence>
<evidence type="ECO:0000313" key="6">
    <source>
        <dbReference type="Proteomes" id="UP000664332"/>
    </source>
</evidence>
<dbReference type="PANTHER" id="PTHR39515">
    <property type="entry name" value="CONSERVED PROTEIN"/>
    <property type="match status" value="1"/>
</dbReference>
<dbReference type="GO" id="GO:0003700">
    <property type="term" value="F:DNA-binding transcription factor activity"/>
    <property type="evidence" value="ECO:0007669"/>
    <property type="project" value="InterPro"/>
</dbReference>
<reference evidence="5" key="1">
    <citation type="submission" date="2021-03" db="EMBL/GenBank/DDBJ databases">
        <authorList>
            <person name="Sun Q."/>
        </authorList>
    </citation>
    <scope>NUCLEOTIDE SEQUENCE</scope>
    <source>
        <strain evidence="5">CCM 8862</strain>
    </source>
</reference>
<dbReference type="InterPro" id="IPR000835">
    <property type="entry name" value="HTH_MarR-typ"/>
</dbReference>
<dbReference type="GO" id="GO:0003677">
    <property type="term" value="F:DNA binding"/>
    <property type="evidence" value="ECO:0007669"/>
    <property type="project" value="UniProtKB-KW"/>
</dbReference>